<dbReference type="OrthoDB" id="1074407at2"/>
<dbReference type="EMBL" id="CP013195">
    <property type="protein sequence ID" value="ALO49063.1"/>
    <property type="molecule type" value="Genomic_DNA"/>
</dbReference>
<name>A0A0S2KLA9_9BACT</name>
<organism evidence="1 2">
    <name type="scientific">Hoylesella enoeca</name>
    <dbReference type="NCBI Taxonomy" id="76123"/>
    <lineage>
        <taxon>Bacteria</taxon>
        <taxon>Pseudomonadati</taxon>
        <taxon>Bacteroidota</taxon>
        <taxon>Bacteroidia</taxon>
        <taxon>Bacteroidales</taxon>
        <taxon>Prevotellaceae</taxon>
        <taxon>Hoylesella</taxon>
    </lineage>
</organism>
<reference evidence="2" key="1">
    <citation type="submission" date="2015-11" db="EMBL/GenBank/DDBJ databases">
        <authorList>
            <person name="Holder M.E."/>
            <person name="Ajami N.J."/>
            <person name="Petrosino J.F."/>
        </authorList>
    </citation>
    <scope>NUCLEOTIDE SEQUENCE [LARGE SCALE GENOMIC DNA]</scope>
    <source>
        <strain evidence="2">F0113</strain>
    </source>
</reference>
<evidence type="ECO:0000313" key="2">
    <source>
        <dbReference type="Proteomes" id="UP000056252"/>
    </source>
</evidence>
<accession>A0A0S2KLA9</accession>
<dbReference type="KEGG" id="peo:AS203_08185"/>
<protein>
    <submittedName>
        <fullName evidence="1">Uncharacterized protein</fullName>
    </submittedName>
</protein>
<dbReference type="RefSeq" id="WP_025065666.1">
    <property type="nucleotide sequence ID" value="NZ_CP013195.1"/>
</dbReference>
<keyword evidence="2" id="KW-1185">Reference proteome</keyword>
<proteinExistence type="predicted"/>
<sequence length="150" mass="17457">MKRTIFTHHLKKYAKTIQGKSNNQLRGYMDGYIKALEVVEGKLLGLAPQTVDQDFQSKAYKCFFEEIQHMVNLEACVVKDVEKFVKTYKVPTVGVKELSTRECLDILYEVEDYFWGDRSGFDKIMHAQMVFAKELRKRIAALQPNIKTQK</sequence>
<dbReference type="AlphaFoldDB" id="A0A0S2KLA9"/>
<dbReference type="Proteomes" id="UP000056252">
    <property type="component" value="Chromosome"/>
</dbReference>
<evidence type="ECO:0000313" key="1">
    <source>
        <dbReference type="EMBL" id="ALO49063.1"/>
    </source>
</evidence>
<dbReference type="STRING" id="76123.AS203_08185"/>
<gene>
    <name evidence="1" type="ORF">AS203_08185</name>
</gene>